<dbReference type="OrthoDB" id="9761531at2"/>
<feature type="transmembrane region" description="Helical" evidence="6">
    <location>
        <begin position="6"/>
        <end position="39"/>
    </location>
</feature>
<dbReference type="Gene3D" id="3.60.15.10">
    <property type="entry name" value="Ribonuclease Z/Hydroxyacylglutathione hydrolase-like"/>
    <property type="match status" value="1"/>
</dbReference>
<dbReference type="STRING" id="1464122.SAMN05421737_10724"/>
<dbReference type="GO" id="GO:0005886">
    <property type="term" value="C:plasma membrane"/>
    <property type="evidence" value="ECO:0007669"/>
    <property type="project" value="UniProtKB-SubCell"/>
</dbReference>
<evidence type="ECO:0000313" key="8">
    <source>
        <dbReference type="EMBL" id="SDC30093.1"/>
    </source>
</evidence>
<dbReference type="PANTHER" id="PTHR30619">
    <property type="entry name" value="DNA INTERNALIZATION/COMPETENCE PROTEIN COMEC/REC2"/>
    <property type="match status" value="1"/>
</dbReference>
<feature type="transmembrane region" description="Helical" evidence="6">
    <location>
        <begin position="479"/>
        <end position="497"/>
    </location>
</feature>
<feature type="domain" description="Metallo-beta-lactamase" evidence="7">
    <location>
        <begin position="513"/>
        <end position="724"/>
    </location>
</feature>
<dbReference type="NCBIfam" id="TIGR00360">
    <property type="entry name" value="ComEC_N-term"/>
    <property type="match status" value="1"/>
</dbReference>
<accession>A0A1G6KGJ8</accession>
<dbReference type="InterPro" id="IPR036866">
    <property type="entry name" value="RibonucZ/Hydroxyglut_hydro"/>
</dbReference>
<evidence type="ECO:0000259" key="7">
    <source>
        <dbReference type="SMART" id="SM00849"/>
    </source>
</evidence>
<evidence type="ECO:0000256" key="6">
    <source>
        <dbReference type="SAM" id="Phobius"/>
    </source>
</evidence>
<dbReference type="Pfam" id="PF00753">
    <property type="entry name" value="Lactamase_B"/>
    <property type="match status" value="1"/>
</dbReference>
<dbReference type="CDD" id="cd07731">
    <property type="entry name" value="ComA-like_MBL-fold"/>
    <property type="match status" value="1"/>
</dbReference>
<name>A0A1G6KGJ8_9BACI</name>
<dbReference type="GO" id="GO:0030420">
    <property type="term" value="P:establishment of competence for transformation"/>
    <property type="evidence" value="ECO:0007669"/>
    <property type="project" value="InterPro"/>
</dbReference>
<dbReference type="Pfam" id="PF13567">
    <property type="entry name" value="DUF4131"/>
    <property type="match status" value="1"/>
</dbReference>
<dbReference type="RefSeq" id="WP_090775850.1">
    <property type="nucleotide sequence ID" value="NZ_FMYM01000007.1"/>
</dbReference>
<sequence length="781" mass="88170">MNIWMLTAFVSMAAVLIVLQQRVDVAIVFILIVVIGICWRSRGKRLYLAMCLLLVYVVFTSSTWLHDRNNVSKLTGTEEHFTFTVSDRFHIDGDRLQGVVQTTGGERLMLRMRLMEKEQQRLSSLYLPGSHCEATGVLIRPNEARNFYAFDYRTYLYMQKIHWQLQVEPQAMTCASGDLLDKGRYLLASWRTMMIETIVADFPSELKGVVLALTFGERRYIEGALLDAYAELGIIHLLAISGLHVGLISAVMYAFLLRVGVTRERAQTFMLCLLPVFAMLTGASPPVVRASAMAFVIFLCIRLRLRTHPLYGIMAIFFAYLLIDPYQLLQLGFQLSFIVSFTLLFAAKTIQTRYKSSLARLFVVSTIAQLVGLPLIFYNFFEWSALSLLLNLVYIPFISLFVLPVSILSVVLFFLFPSLPNIAVFLLESVVPYVHHVVFALQKSSLFTFVLGKPHPLLLVCMYGASYFLLVSWERRHRLWSLSVIPLCLVISIKWLMPYMNPNAEMTMIDVGQGDSFVIEAPFRRHVTVIDTGGTMSFSEEDWQRRQRSFDTGKDQVSAYLKAKGVKTVDRLVLTHGHDDHMGGAKGLIAEMNVREVVYPAVAHEQEKEQVLFADIQQRGIPVRFVQEGDKLVSSGQVMHVLGPPSDVELGLNDGSVVLFMKIEGVSFLFTGDIEEEGERVILEQFPNLTATILKVAHHGSRTSTSEAWLNEVNPKVALVSAGVNNRFGHPHPEVVSRLHEAAVPLYRTDEHGMVVLKLRDRAIVAIESKFSSVDKKSRTR</sequence>
<reference evidence="9" key="1">
    <citation type="submission" date="2016-09" db="EMBL/GenBank/DDBJ databases">
        <authorList>
            <person name="Varghese N."/>
            <person name="Submissions S."/>
        </authorList>
    </citation>
    <scope>NUCLEOTIDE SEQUENCE [LARGE SCALE GENOMIC DNA]</scope>
    <source>
        <strain evidence="9">25nlg</strain>
    </source>
</reference>
<keyword evidence="4 6" id="KW-1133">Transmembrane helix</keyword>
<dbReference type="InterPro" id="IPR035681">
    <property type="entry name" value="ComA-like_MBL"/>
</dbReference>
<evidence type="ECO:0000256" key="3">
    <source>
        <dbReference type="ARBA" id="ARBA00022692"/>
    </source>
</evidence>
<feature type="transmembrane region" description="Helical" evidence="6">
    <location>
        <begin position="393"/>
        <end position="415"/>
    </location>
</feature>
<dbReference type="Pfam" id="PF03772">
    <property type="entry name" value="Competence"/>
    <property type="match status" value="1"/>
</dbReference>
<feature type="transmembrane region" description="Helical" evidence="6">
    <location>
        <begin position="268"/>
        <end position="284"/>
    </location>
</feature>
<evidence type="ECO:0000256" key="2">
    <source>
        <dbReference type="ARBA" id="ARBA00022475"/>
    </source>
</evidence>
<dbReference type="InterPro" id="IPR004797">
    <property type="entry name" value="Competence_ComEC/Rec2"/>
</dbReference>
<keyword evidence="3 6" id="KW-0812">Transmembrane</keyword>
<protein>
    <submittedName>
        <fullName evidence="8">Competence protein ComEC</fullName>
    </submittedName>
</protein>
<dbReference type="InterPro" id="IPR004477">
    <property type="entry name" value="ComEC_N"/>
</dbReference>
<dbReference type="SUPFAM" id="SSF56281">
    <property type="entry name" value="Metallo-hydrolase/oxidoreductase"/>
    <property type="match status" value="1"/>
</dbReference>
<keyword evidence="5 6" id="KW-0472">Membrane</keyword>
<evidence type="ECO:0000256" key="5">
    <source>
        <dbReference type="ARBA" id="ARBA00023136"/>
    </source>
</evidence>
<proteinExistence type="predicted"/>
<dbReference type="InterPro" id="IPR001279">
    <property type="entry name" value="Metallo-B-lactamas"/>
</dbReference>
<feature type="transmembrane region" description="Helical" evidence="6">
    <location>
        <begin position="454"/>
        <end position="472"/>
    </location>
</feature>
<organism evidence="8 9">
    <name type="scientific">Shouchella lonarensis</name>
    <dbReference type="NCBI Taxonomy" id="1464122"/>
    <lineage>
        <taxon>Bacteria</taxon>
        <taxon>Bacillati</taxon>
        <taxon>Bacillota</taxon>
        <taxon>Bacilli</taxon>
        <taxon>Bacillales</taxon>
        <taxon>Bacillaceae</taxon>
        <taxon>Shouchella</taxon>
    </lineage>
</organism>
<feature type="transmembrane region" description="Helical" evidence="6">
    <location>
        <begin position="362"/>
        <end position="381"/>
    </location>
</feature>
<evidence type="ECO:0000256" key="4">
    <source>
        <dbReference type="ARBA" id="ARBA00022989"/>
    </source>
</evidence>
<dbReference type="NCBIfam" id="TIGR00361">
    <property type="entry name" value="ComEC_Rec2"/>
    <property type="match status" value="1"/>
</dbReference>
<feature type="transmembrane region" description="Helical" evidence="6">
    <location>
        <begin position="46"/>
        <end position="65"/>
    </location>
</feature>
<dbReference type="InterPro" id="IPR052159">
    <property type="entry name" value="Competence_DNA_uptake"/>
</dbReference>
<dbReference type="InterPro" id="IPR025405">
    <property type="entry name" value="DUF4131"/>
</dbReference>
<gene>
    <name evidence="8" type="ORF">SAMN05421737_10724</name>
</gene>
<dbReference type="SMART" id="SM00849">
    <property type="entry name" value="Lactamase_B"/>
    <property type="match status" value="1"/>
</dbReference>
<feature type="transmembrane region" description="Helical" evidence="6">
    <location>
        <begin position="234"/>
        <end position="256"/>
    </location>
</feature>
<evidence type="ECO:0000313" key="9">
    <source>
        <dbReference type="Proteomes" id="UP000242662"/>
    </source>
</evidence>
<feature type="transmembrane region" description="Helical" evidence="6">
    <location>
        <begin position="333"/>
        <end position="350"/>
    </location>
</feature>
<dbReference type="PANTHER" id="PTHR30619:SF1">
    <property type="entry name" value="RECOMBINATION PROTEIN 2"/>
    <property type="match status" value="1"/>
</dbReference>
<dbReference type="Proteomes" id="UP000242662">
    <property type="component" value="Unassembled WGS sequence"/>
</dbReference>
<comment type="subcellular location">
    <subcellularLocation>
        <location evidence="1">Cell membrane</location>
        <topology evidence="1">Multi-pass membrane protein</topology>
    </subcellularLocation>
</comment>
<dbReference type="EMBL" id="FMYM01000007">
    <property type="protein sequence ID" value="SDC30093.1"/>
    <property type="molecule type" value="Genomic_DNA"/>
</dbReference>
<evidence type="ECO:0000256" key="1">
    <source>
        <dbReference type="ARBA" id="ARBA00004651"/>
    </source>
</evidence>
<keyword evidence="2" id="KW-1003">Cell membrane</keyword>
<dbReference type="AlphaFoldDB" id="A0A1G6KGJ8"/>
<keyword evidence="9" id="KW-1185">Reference proteome</keyword>
<feature type="transmembrane region" description="Helical" evidence="6">
    <location>
        <begin position="422"/>
        <end position="442"/>
    </location>
</feature>